<dbReference type="NCBIfam" id="TIGR00473">
    <property type="entry name" value="pssA"/>
    <property type="match status" value="1"/>
</dbReference>
<evidence type="ECO:0000256" key="2">
    <source>
        <dbReference type="ARBA" id="ARBA00004127"/>
    </source>
</evidence>
<evidence type="ECO:0000313" key="19">
    <source>
        <dbReference type="EMBL" id="MFD0915721.1"/>
    </source>
</evidence>
<feature type="transmembrane region" description="Helical" evidence="17">
    <location>
        <begin position="117"/>
        <end position="135"/>
    </location>
</feature>
<dbReference type="Pfam" id="PF01066">
    <property type="entry name" value="CDP-OH_P_transf"/>
    <property type="match status" value="1"/>
</dbReference>
<feature type="compositionally biased region" description="Acidic residues" evidence="16">
    <location>
        <begin position="8"/>
        <end position="17"/>
    </location>
</feature>
<feature type="region of interest" description="Disordered" evidence="16">
    <location>
        <begin position="1"/>
        <end position="20"/>
    </location>
</feature>
<dbReference type="InterPro" id="IPR050324">
    <property type="entry name" value="CDP-alcohol_PTase-I"/>
</dbReference>
<keyword evidence="13" id="KW-1208">Phospholipid metabolism</keyword>
<evidence type="ECO:0000313" key="20">
    <source>
        <dbReference type="Proteomes" id="UP001597101"/>
    </source>
</evidence>
<evidence type="ECO:0000256" key="10">
    <source>
        <dbReference type="ARBA" id="ARBA00023098"/>
    </source>
</evidence>
<evidence type="ECO:0000256" key="17">
    <source>
        <dbReference type="SAM" id="Phobius"/>
    </source>
</evidence>
<evidence type="ECO:0000256" key="9">
    <source>
        <dbReference type="ARBA" id="ARBA00022989"/>
    </source>
</evidence>
<evidence type="ECO:0000256" key="16">
    <source>
        <dbReference type="SAM" id="MobiDB-lite"/>
    </source>
</evidence>
<evidence type="ECO:0000256" key="11">
    <source>
        <dbReference type="ARBA" id="ARBA00023136"/>
    </source>
</evidence>
<dbReference type="Gene3D" id="1.20.120.1760">
    <property type="match status" value="1"/>
</dbReference>
<comment type="subcellular location">
    <subcellularLocation>
        <location evidence="2">Endomembrane system</location>
        <topology evidence="2">Multi-pass membrane protein</topology>
    </subcellularLocation>
</comment>
<dbReference type="InterPro" id="IPR012616">
    <property type="entry name" value="CDP-OH_P_trans_C"/>
</dbReference>
<organism evidence="19 20">
    <name type="scientific">Pseudahrensia aquimaris</name>
    <dbReference type="NCBI Taxonomy" id="744461"/>
    <lineage>
        <taxon>Bacteria</taxon>
        <taxon>Pseudomonadati</taxon>
        <taxon>Pseudomonadota</taxon>
        <taxon>Alphaproteobacteria</taxon>
        <taxon>Hyphomicrobiales</taxon>
        <taxon>Ahrensiaceae</taxon>
        <taxon>Pseudahrensia</taxon>
    </lineage>
</organism>
<dbReference type="Proteomes" id="UP001597101">
    <property type="component" value="Unassembled WGS sequence"/>
</dbReference>
<dbReference type="Pfam" id="PF08009">
    <property type="entry name" value="CDP-OH_P_tran_2"/>
    <property type="match status" value="1"/>
</dbReference>
<evidence type="ECO:0000256" key="12">
    <source>
        <dbReference type="ARBA" id="ARBA00023209"/>
    </source>
</evidence>
<evidence type="ECO:0000256" key="5">
    <source>
        <dbReference type="ARBA" id="ARBA00017171"/>
    </source>
</evidence>
<dbReference type="RefSeq" id="WP_377211568.1">
    <property type="nucleotide sequence ID" value="NZ_JBHTJV010000003.1"/>
</dbReference>
<keyword evidence="8 17" id="KW-0812">Transmembrane</keyword>
<feature type="transmembrane region" description="Helical" evidence="17">
    <location>
        <begin position="156"/>
        <end position="177"/>
    </location>
</feature>
<proteinExistence type="inferred from homology"/>
<feature type="transmembrane region" description="Helical" evidence="17">
    <location>
        <begin position="214"/>
        <end position="232"/>
    </location>
</feature>
<dbReference type="InterPro" id="IPR043130">
    <property type="entry name" value="CDP-OH_PTrfase_TM_dom"/>
</dbReference>
<feature type="domain" description="CDP-alcohol phosphatidyltransferase C-terminal" evidence="18">
    <location>
        <begin position="217"/>
        <end position="253"/>
    </location>
</feature>
<dbReference type="PROSITE" id="PS00379">
    <property type="entry name" value="CDP_ALCOHOL_P_TRANSF"/>
    <property type="match status" value="1"/>
</dbReference>
<keyword evidence="12" id="KW-0594">Phospholipid biosynthesis</keyword>
<evidence type="ECO:0000256" key="14">
    <source>
        <dbReference type="ARBA" id="ARBA00032361"/>
    </source>
</evidence>
<keyword evidence="7 15" id="KW-0808">Transferase</keyword>
<name>A0ABW3FBA7_9HYPH</name>
<evidence type="ECO:0000256" key="3">
    <source>
        <dbReference type="ARBA" id="ARBA00010441"/>
    </source>
</evidence>
<accession>A0ABW3FBA7</accession>
<dbReference type="PANTHER" id="PTHR14269">
    <property type="entry name" value="CDP-DIACYLGLYCEROL--GLYCEROL-3-PHOSPHATE 3-PHOSPHATIDYLTRANSFERASE-RELATED"/>
    <property type="match status" value="1"/>
</dbReference>
<dbReference type="EC" id="2.7.8.8" evidence="4"/>
<evidence type="ECO:0000256" key="7">
    <source>
        <dbReference type="ARBA" id="ARBA00022679"/>
    </source>
</evidence>
<keyword evidence="6" id="KW-0444">Lipid biosynthesis</keyword>
<feature type="transmembrane region" description="Helical" evidence="17">
    <location>
        <begin position="31"/>
        <end position="50"/>
    </location>
</feature>
<dbReference type="InterPro" id="IPR048254">
    <property type="entry name" value="CDP_ALCOHOL_P_TRANSF_CS"/>
</dbReference>
<comment type="caution">
    <text evidence="19">The sequence shown here is derived from an EMBL/GenBank/DDBJ whole genome shotgun (WGS) entry which is preliminary data.</text>
</comment>
<evidence type="ECO:0000256" key="15">
    <source>
        <dbReference type="RuleBase" id="RU003750"/>
    </source>
</evidence>
<evidence type="ECO:0000256" key="4">
    <source>
        <dbReference type="ARBA" id="ARBA00013174"/>
    </source>
</evidence>
<reference evidence="20" key="1">
    <citation type="journal article" date="2019" name="Int. J. Syst. Evol. Microbiol.">
        <title>The Global Catalogue of Microorganisms (GCM) 10K type strain sequencing project: providing services to taxonomists for standard genome sequencing and annotation.</title>
        <authorList>
            <consortium name="The Broad Institute Genomics Platform"/>
            <consortium name="The Broad Institute Genome Sequencing Center for Infectious Disease"/>
            <person name="Wu L."/>
            <person name="Ma J."/>
        </authorList>
    </citation>
    <scope>NUCLEOTIDE SEQUENCE [LARGE SCALE GENOMIC DNA]</scope>
    <source>
        <strain evidence="20">CCUG 60023</strain>
    </source>
</reference>
<keyword evidence="11 17" id="KW-0472">Membrane</keyword>
<dbReference type="InterPro" id="IPR000462">
    <property type="entry name" value="CDP-OH_P_trans"/>
</dbReference>
<comment type="catalytic activity">
    <reaction evidence="1">
        <text>a CDP-1,2-diacyl-sn-glycerol + L-serine = a 1,2-diacyl-sn-glycero-3-phospho-L-serine + CMP + H(+)</text>
        <dbReference type="Rhea" id="RHEA:16913"/>
        <dbReference type="ChEBI" id="CHEBI:15378"/>
        <dbReference type="ChEBI" id="CHEBI:33384"/>
        <dbReference type="ChEBI" id="CHEBI:57262"/>
        <dbReference type="ChEBI" id="CHEBI:58332"/>
        <dbReference type="ChEBI" id="CHEBI:60377"/>
        <dbReference type="EC" id="2.7.8.8"/>
    </reaction>
</comment>
<evidence type="ECO:0000256" key="6">
    <source>
        <dbReference type="ARBA" id="ARBA00022516"/>
    </source>
</evidence>
<evidence type="ECO:0000256" key="1">
    <source>
        <dbReference type="ARBA" id="ARBA00000287"/>
    </source>
</evidence>
<dbReference type="PANTHER" id="PTHR14269:SF61">
    <property type="entry name" value="CDP-DIACYLGLYCEROL--SERINE O-PHOSPHATIDYLTRANSFERASE"/>
    <property type="match status" value="1"/>
</dbReference>
<comment type="similarity">
    <text evidence="3 15">Belongs to the CDP-alcohol phosphatidyltransferase class-I family.</text>
</comment>
<dbReference type="EMBL" id="JBHTJV010000003">
    <property type="protein sequence ID" value="MFD0915721.1"/>
    <property type="molecule type" value="Genomic_DNA"/>
</dbReference>
<keyword evidence="10" id="KW-0443">Lipid metabolism</keyword>
<sequence>MKAPFPEFEPEEPDEAEASSGRLRDIPLRMLVPNLITLGAICSGLTAVRLAFDGRFEFAVVAIVFAAILDGLDGRMARLLESSTPFGEQMDSLADFVNFGVAPAMVLYLYVLNDLHTMGWIVALVFAICGCLRLARFNVMLEAPDRPKWQTNFFTGVPAPAGALLALLPVYLGLIGLEKSTSVALLSAMFMLFVAFLMVSNLPTWSGKQIGGRISRRIVLPLMIGVTLLVIFLFSYPWGFLTTLCVIYLATLPFSVREWNKRSEADTKSAE</sequence>
<dbReference type="GO" id="GO:0003882">
    <property type="term" value="F:CDP-diacylglycerol-serine O-phosphatidyltransferase activity"/>
    <property type="evidence" value="ECO:0007669"/>
    <property type="project" value="UniProtKB-EC"/>
</dbReference>
<evidence type="ECO:0000256" key="8">
    <source>
        <dbReference type="ARBA" id="ARBA00022692"/>
    </source>
</evidence>
<keyword evidence="9 17" id="KW-1133">Transmembrane helix</keyword>
<protein>
    <recommendedName>
        <fullName evidence="5">CDP-diacylglycerol--serine O-phosphatidyltransferase</fullName>
        <ecNumber evidence="4">2.7.8.8</ecNumber>
    </recommendedName>
    <alternativeName>
        <fullName evidence="14">Phosphatidylserine synthase</fullName>
    </alternativeName>
</protein>
<gene>
    <name evidence="19" type="primary">pssA</name>
    <name evidence="19" type="ORF">ACFQ14_04815</name>
</gene>
<feature type="transmembrane region" description="Helical" evidence="17">
    <location>
        <begin position="93"/>
        <end position="111"/>
    </location>
</feature>
<evidence type="ECO:0000256" key="13">
    <source>
        <dbReference type="ARBA" id="ARBA00023264"/>
    </source>
</evidence>
<feature type="transmembrane region" description="Helical" evidence="17">
    <location>
        <begin position="183"/>
        <end position="202"/>
    </location>
</feature>
<dbReference type="InterPro" id="IPR004533">
    <property type="entry name" value="CDP-diaglyc--ser_O-PTrfase"/>
</dbReference>
<evidence type="ECO:0000259" key="18">
    <source>
        <dbReference type="Pfam" id="PF08009"/>
    </source>
</evidence>
<keyword evidence="20" id="KW-1185">Reference proteome</keyword>